<evidence type="ECO:0000313" key="2">
    <source>
        <dbReference type="RefSeq" id="XP_028033632.1"/>
    </source>
</evidence>
<evidence type="ECO:0000313" key="1">
    <source>
        <dbReference type="Proteomes" id="UP000504629"/>
    </source>
</evidence>
<proteinExistence type="predicted"/>
<dbReference type="RefSeq" id="XP_028033632.1">
    <property type="nucleotide sequence ID" value="XM_028177831.1"/>
</dbReference>
<protein>
    <submittedName>
        <fullName evidence="2">Uncharacterized protein LOC114245601</fullName>
    </submittedName>
</protein>
<dbReference type="KEGG" id="bman:114245601"/>
<dbReference type="GeneID" id="114245601"/>
<reference evidence="2" key="1">
    <citation type="submission" date="2025-08" db="UniProtKB">
        <authorList>
            <consortium name="RefSeq"/>
        </authorList>
    </citation>
    <scope>IDENTIFICATION</scope>
    <source>
        <tissue evidence="2">Silk gland</tissue>
    </source>
</reference>
<organism evidence="1 2">
    <name type="scientific">Bombyx mandarina</name>
    <name type="common">Wild silk moth</name>
    <name type="synonym">Wild silkworm</name>
    <dbReference type="NCBI Taxonomy" id="7092"/>
    <lineage>
        <taxon>Eukaryota</taxon>
        <taxon>Metazoa</taxon>
        <taxon>Ecdysozoa</taxon>
        <taxon>Arthropoda</taxon>
        <taxon>Hexapoda</taxon>
        <taxon>Insecta</taxon>
        <taxon>Pterygota</taxon>
        <taxon>Neoptera</taxon>
        <taxon>Endopterygota</taxon>
        <taxon>Lepidoptera</taxon>
        <taxon>Glossata</taxon>
        <taxon>Ditrysia</taxon>
        <taxon>Bombycoidea</taxon>
        <taxon>Bombycidae</taxon>
        <taxon>Bombycinae</taxon>
        <taxon>Bombyx</taxon>
    </lineage>
</organism>
<keyword evidence="1" id="KW-1185">Reference proteome</keyword>
<gene>
    <name evidence="2" type="primary">LOC114245601</name>
</gene>
<dbReference type="AlphaFoldDB" id="A0A6J2JXS3"/>
<sequence>MSHQTMQRVPGEIFSPLEPLELRLLKEQLANISCECSVCEAARNLNAISTCREKSIQTEDNLTVLSLAPIDSALVERINLMRRNISCPTCTVIMSLFRHSQTRVVKDEESETKSNKSFSDKNEGKCVEYIEKSTSFTSRPILKRSNSTLYEFDSETSIRTENFPQCSFKRNDSAKVKFFDSYDNSEVQQQKLSLYEDCLCLENFIDSIRPPL</sequence>
<dbReference type="Proteomes" id="UP000504629">
    <property type="component" value="Unplaced"/>
</dbReference>
<name>A0A6J2JXS3_BOMMA</name>
<accession>A0A6J2JXS3</accession>
<dbReference type="OrthoDB" id="7294846at2759"/>